<feature type="transmembrane region" description="Helical" evidence="1">
    <location>
        <begin position="31"/>
        <end position="55"/>
    </location>
</feature>
<comment type="caution">
    <text evidence="2">The sequence shown here is derived from an EMBL/GenBank/DDBJ whole genome shotgun (WGS) entry which is preliminary data.</text>
</comment>
<evidence type="ECO:0000313" key="3">
    <source>
        <dbReference type="Proteomes" id="UP000028002"/>
    </source>
</evidence>
<feature type="transmembrane region" description="Helical" evidence="1">
    <location>
        <begin position="6"/>
        <end position="24"/>
    </location>
</feature>
<proteinExistence type="predicted"/>
<accession>A0A081RR41</accession>
<sequence length="92" mass="10879">MGFLYILLSLIILRPTYVFIKKLLISDNIYYHLYAIILPLSLSAFHLYVFHFDFIPLLNIDTTNDDFLHYASFVLAYSCCIPYIIARRKHNT</sequence>
<gene>
    <name evidence="2" type="ORF">MEG1DRAFT_04263</name>
</gene>
<dbReference type="Proteomes" id="UP000028002">
    <property type="component" value="Unassembled WGS sequence"/>
</dbReference>
<organism evidence="2 3">
    <name type="scientific">Photorhabdus temperata subsp. temperata Meg1</name>
    <dbReference type="NCBI Taxonomy" id="1393735"/>
    <lineage>
        <taxon>Bacteria</taxon>
        <taxon>Pseudomonadati</taxon>
        <taxon>Pseudomonadota</taxon>
        <taxon>Gammaproteobacteria</taxon>
        <taxon>Enterobacterales</taxon>
        <taxon>Morganellaceae</taxon>
        <taxon>Photorhabdus</taxon>
    </lineage>
</organism>
<keyword evidence="1" id="KW-0472">Membrane</keyword>
<keyword evidence="1" id="KW-1133">Transmembrane helix</keyword>
<dbReference type="AlphaFoldDB" id="A0A081RR41"/>
<evidence type="ECO:0000256" key="1">
    <source>
        <dbReference type="SAM" id="Phobius"/>
    </source>
</evidence>
<evidence type="ECO:0000313" key="2">
    <source>
        <dbReference type="EMBL" id="KER01144.1"/>
    </source>
</evidence>
<name>A0A081RR41_PHOTE</name>
<reference evidence="2 3" key="1">
    <citation type="submission" date="2014-03" db="EMBL/GenBank/DDBJ databases">
        <title>Draft Genome of Photorhabdus temperata Meg1.</title>
        <authorList>
            <person name="Hurst S.G.IV."/>
            <person name="Morris K."/>
            <person name="Thomas K."/>
            <person name="Tisa L.S."/>
        </authorList>
    </citation>
    <scope>NUCLEOTIDE SEQUENCE [LARGE SCALE GENOMIC DNA]</scope>
    <source>
        <strain evidence="2 3">Meg1</strain>
    </source>
</reference>
<feature type="transmembrane region" description="Helical" evidence="1">
    <location>
        <begin position="67"/>
        <end position="86"/>
    </location>
</feature>
<dbReference type="EMBL" id="JGVH01000103">
    <property type="protein sequence ID" value="KER01144.1"/>
    <property type="molecule type" value="Genomic_DNA"/>
</dbReference>
<protein>
    <submittedName>
        <fullName evidence="2">Uncharacterized protein</fullName>
    </submittedName>
</protein>
<keyword evidence="1" id="KW-0812">Transmembrane</keyword>